<dbReference type="PROSITE" id="PS50853">
    <property type="entry name" value="FN3"/>
    <property type="match status" value="1"/>
</dbReference>
<evidence type="ECO:0000313" key="4">
    <source>
        <dbReference type="EMBL" id="MCR8633514.1"/>
    </source>
</evidence>
<dbReference type="Proteomes" id="UP001300012">
    <property type="component" value="Unassembled WGS sequence"/>
</dbReference>
<dbReference type="EMBL" id="JANQBD010000015">
    <property type="protein sequence ID" value="MCR8633514.1"/>
    <property type="molecule type" value="Genomic_DNA"/>
</dbReference>
<organism evidence="4 5">
    <name type="scientific">Paenibacillus radicis</name>
    <name type="common">ex Xue et al. 2023</name>
    <dbReference type="NCBI Taxonomy" id="2972489"/>
    <lineage>
        <taxon>Bacteria</taxon>
        <taxon>Bacillati</taxon>
        <taxon>Bacillota</taxon>
        <taxon>Bacilli</taxon>
        <taxon>Bacillales</taxon>
        <taxon>Paenibacillaceae</taxon>
        <taxon>Paenibacillus</taxon>
    </lineage>
</organism>
<sequence>MIQKFGLVLFMILFLFLGATVTSASTISWEDKSPMQRAKFGIAQSTQVYDGKIYVIGGLVSLNSPVDDLEVYNPKNDSWTMKSSLPKPLWGAATSIFGGKIYTFGGSENEGNRTVNNVYEYDIQGNTWATKQPMALPRSEAGAVTYAGKIYVFGGQDLNGRTVYNTVDIYDPLSDSWSSGTPIPIGVYDFAIGIVNNKIYIIGGDKNEGGVQYTKNVQIYDPILNSWTSGTPLPSENSEMGYTSIGNKIYLSGGQDNLGLLSEYNTQDDSWSTLGSITPKRTLIASTNLNGDIYLIGGRTGRDTPTNFVQVYRNVPVTPINIVAIGGNSLIQVTWDGSTGATGYNVKRSTTIGGPYTTVASNVYGTSYTDTTVTNGTTYYYVVTALNSAGESANSNEALATPQGTVTPPTSNKALLVIILLNGLEKEYDLPMTDINNFISWYNGRAAGIGSEVYTINKNFNKAHFLNRKDYIAYDKIEFFEVNEYTLLP</sequence>
<dbReference type="Pfam" id="PF24681">
    <property type="entry name" value="Kelch_KLHDC2_KLHL20_DRC7"/>
    <property type="match status" value="1"/>
</dbReference>
<evidence type="ECO:0000256" key="2">
    <source>
        <dbReference type="ARBA" id="ARBA00022737"/>
    </source>
</evidence>
<dbReference type="Gene3D" id="2.60.40.10">
    <property type="entry name" value="Immunoglobulins"/>
    <property type="match status" value="1"/>
</dbReference>
<dbReference type="InterPro" id="IPR036116">
    <property type="entry name" value="FN3_sf"/>
</dbReference>
<dbReference type="InterPro" id="IPR003961">
    <property type="entry name" value="FN3_dom"/>
</dbReference>
<dbReference type="SUPFAM" id="SSF49265">
    <property type="entry name" value="Fibronectin type III"/>
    <property type="match status" value="1"/>
</dbReference>
<reference evidence="4 5" key="1">
    <citation type="submission" date="2022-08" db="EMBL/GenBank/DDBJ databases">
        <title>Paenibacillus endoradicis sp. nov., Paenibacillus radicibacter sp. nov and Paenibacillus pararadicis sp. nov., three cold-adapted plant growth-promoting bacteria isolated from root of Larix gmelinii in Great Khingan.</title>
        <authorList>
            <person name="Xue H."/>
        </authorList>
    </citation>
    <scope>NUCLEOTIDE SEQUENCE [LARGE SCALE GENOMIC DNA]</scope>
    <source>
        <strain evidence="4 5">N5-1-1-5</strain>
    </source>
</reference>
<dbReference type="PANTHER" id="PTHR45632">
    <property type="entry name" value="LD33804P"/>
    <property type="match status" value="1"/>
</dbReference>
<name>A0ABT1YK02_9BACL</name>
<keyword evidence="1" id="KW-0880">Kelch repeat</keyword>
<dbReference type="RefSeq" id="WP_258215090.1">
    <property type="nucleotide sequence ID" value="NZ_JANQBD010000015.1"/>
</dbReference>
<protein>
    <recommendedName>
        <fullName evidence="3">Fibronectin type-III domain-containing protein</fullName>
    </recommendedName>
</protein>
<keyword evidence="2" id="KW-0677">Repeat</keyword>
<dbReference type="Gene3D" id="2.120.10.80">
    <property type="entry name" value="Kelch-type beta propeller"/>
    <property type="match status" value="2"/>
</dbReference>
<feature type="domain" description="Fibronectin type-III" evidence="3">
    <location>
        <begin position="316"/>
        <end position="410"/>
    </location>
</feature>
<accession>A0ABT1YK02</accession>
<proteinExistence type="predicted"/>
<comment type="caution">
    <text evidence="4">The sequence shown here is derived from an EMBL/GenBank/DDBJ whole genome shotgun (WGS) entry which is preliminary data.</text>
</comment>
<dbReference type="SMART" id="SM00060">
    <property type="entry name" value="FN3"/>
    <property type="match status" value="1"/>
</dbReference>
<keyword evidence="5" id="KW-1185">Reference proteome</keyword>
<dbReference type="InterPro" id="IPR006652">
    <property type="entry name" value="Kelch_1"/>
</dbReference>
<dbReference type="PANTHER" id="PTHR45632:SF3">
    <property type="entry name" value="KELCH-LIKE PROTEIN 32"/>
    <property type="match status" value="1"/>
</dbReference>
<evidence type="ECO:0000313" key="5">
    <source>
        <dbReference type="Proteomes" id="UP001300012"/>
    </source>
</evidence>
<dbReference type="SUPFAM" id="SSF117281">
    <property type="entry name" value="Kelch motif"/>
    <property type="match status" value="2"/>
</dbReference>
<gene>
    <name evidence="4" type="ORF">NV381_20220</name>
</gene>
<dbReference type="SMART" id="SM00612">
    <property type="entry name" value="Kelch"/>
    <property type="match status" value="5"/>
</dbReference>
<dbReference type="InterPro" id="IPR013783">
    <property type="entry name" value="Ig-like_fold"/>
</dbReference>
<evidence type="ECO:0000256" key="1">
    <source>
        <dbReference type="ARBA" id="ARBA00022441"/>
    </source>
</evidence>
<dbReference type="InterPro" id="IPR015915">
    <property type="entry name" value="Kelch-typ_b-propeller"/>
</dbReference>
<evidence type="ECO:0000259" key="3">
    <source>
        <dbReference type="PROSITE" id="PS50853"/>
    </source>
</evidence>